<dbReference type="PROSITE" id="PS00933">
    <property type="entry name" value="FGGY_KINASES_1"/>
    <property type="match status" value="1"/>
</dbReference>
<dbReference type="InterPro" id="IPR005999">
    <property type="entry name" value="Glycerol_kin"/>
</dbReference>
<dbReference type="GO" id="GO:0006641">
    <property type="term" value="P:triglyceride metabolic process"/>
    <property type="evidence" value="ECO:0007669"/>
    <property type="project" value="TreeGrafter"/>
</dbReference>
<reference evidence="15" key="1">
    <citation type="submission" date="2016-04" db="EMBL/GenBank/DDBJ databases">
        <authorList>
            <person name="Evans L.H."/>
            <person name="Alamgir A."/>
            <person name="Owens N."/>
            <person name="Weber N.D."/>
            <person name="Virtaneva K."/>
            <person name="Barbian K."/>
            <person name="Babar A."/>
            <person name="Rosenke K."/>
        </authorList>
    </citation>
    <scope>NUCLEOTIDE SEQUENCE [LARGE SCALE GENOMIC DNA]</scope>
    <source>
        <strain evidence="15">CBS 101.48</strain>
    </source>
</reference>
<keyword evidence="4 12" id="KW-0808">Transferase</keyword>
<evidence type="ECO:0000256" key="10">
    <source>
        <dbReference type="ARBA" id="ARBA00052101"/>
    </source>
</evidence>
<evidence type="ECO:0000313" key="16">
    <source>
        <dbReference type="Proteomes" id="UP000078561"/>
    </source>
</evidence>
<evidence type="ECO:0000256" key="2">
    <source>
        <dbReference type="ARBA" id="ARBA00009156"/>
    </source>
</evidence>
<evidence type="ECO:0000256" key="5">
    <source>
        <dbReference type="ARBA" id="ARBA00022741"/>
    </source>
</evidence>
<evidence type="ECO:0000256" key="1">
    <source>
        <dbReference type="ARBA" id="ARBA00005190"/>
    </source>
</evidence>
<dbReference type="CDD" id="cd07792">
    <property type="entry name" value="ASKHA_NBD_FGGY_GK1-3-like"/>
    <property type="match status" value="1"/>
</dbReference>
<dbReference type="EC" id="2.7.1.30" evidence="3"/>
<dbReference type="FunFam" id="3.30.420.40:FF:000177">
    <property type="entry name" value="Glycerol kinase"/>
    <property type="match status" value="1"/>
</dbReference>
<protein>
    <recommendedName>
        <fullName evidence="11">Probable glycerol kinase</fullName>
        <ecNumber evidence="3">2.7.1.30</ecNumber>
    </recommendedName>
    <alternativeName>
        <fullName evidence="9">ATP:glycerol 3-phosphotransferase</fullName>
    </alternativeName>
</protein>
<evidence type="ECO:0000256" key="3">
    <source>
        <dbReference type="ARBA" id="ARBA00012099"/>
    </source>
</evidence>
<dbReference type="PANTHER" id="PTHR10196:SF69">
    <property type="entry name" value="GLYCEROL KINASE"/>
    <property type="match status" value="1"/>
</dbReference>
<dbReference type="InterPro" id="IPR043129">
    <property type="entry name" value="ATPase_NBD"/>
</dbReference>
<dbReference type="InterPro" id="IPR018485">
    <property type="entry name" value="FGGY_C"/>
</dbReference>
<dbReference type="AlphaFoldDB" id="A0A168KR97"/>
<evidence type="ECO:0000259" key="13">
    <source>
        <dbReference type="Pfam" id="PF00370"/>
    </source>
</evidence>
<dbReference type="PROSITE" id="PS00445">
    <property type="entry name" value="FGGY_KINASES_2"/>
    <property type="match status" value="1"/>
</dbReference>
<dbReference type="Gene3D" id="3.30.420.40">
    <property type="match status" value="2"/>
</dbReference>
<evidence type="ECO:0000256" key="12">
    <source>
        <dbReference type="RuleBase" id="RU003733"/>
    </source>
</evidence>
<gene>
    <name evidence="15" type="primary">ABSGL_00559.1 scaffold 832</name>
</gene>
<dbReference type="PANTHER" id="PTHR10196">
    <property type="entry name" value="SUGAR KINASE"/>
    <property type="match status" value="1"/>
</dbReference>
<organism evidence="15">
    <name type="scientific">Absidia glauca</name>
    <name type="common">Pin mould</name>
    <dbReference type="NCBI Taxonomy" id="4829"/>
    <lineage>
        <taxon>Eukaryota</taxon>
        <taxon>Fungi</taxon>
        <taxon>Fungi incertae sedis</taxon>
        <taxon>Mucoromycota</taxon>
        <taxon>Mucoromycotina</taxon>
        <taxon>Mucoromycetes</taxon>
        <taxon>Mucorales</taxon>
        <taxon>Cunninghamellaceae</taxon>
        <taxon>Absidia</taxon>
    </lineage>
</organism>
<keyword evidence="5" id="KW-0547">Nucleotide-binding</keyword>
<comment type="pathway">
    <text evidence="1">Polyol metabolism; glycerol degradation via glycerol kinase pathway; sn-glycerol 3-phosphate from glycerol: step 1/1.</text>
</comment>
<dbReference type="EMBL" id="LT550270">
    <property type="protein sequence ID" value="SAL95241.1"/>
    <property type="molecule type" value="Genomic_DNA"/>
</dbReference>
<dbReference type="Pfam" id="PF02782">
    <property type="entry name" value="FGGY_C"/>
    <property type="match status" value="1"/>
</dbReference>
<feature type="domain" description="Carbohydrate kinase FGGY N-terminal" evidence="13">
    <location>
        <begin position="6"/>
        <end position="259"/>
    </location>
</feature>
<accession>A0A168KR97</accession>
<dbReference type="NCBIfam" id="NF000756">
    <property type="entry name" value="PRK00047.1"/>
    <property type="match status" value="1"/>
</dbReference>
<evidence type="ECO:0000256" key="4">
    <source>
        <dbReference type="ARBA" id="ARBA00022679"/>
    </source>
</evidence>
<comment type="catalytic activity">
    <reaction evidence="10">
        <text>glycerol + ATP = sn-glycerol 3-phosphate + ADP + H(+)</text>
        <dbReference type="Rhea" id="RHEA:21644"/>
        <dbReference type="ChEBI" id="CHEBI:15378"/>
        <dbReference type="ChEBI" id="CHEBI:17754"/>
        <dbReference type="ChEBI" id="CHEBI:30616"/>
        <dbReference type="ChEBI" id="CHEBI:57597"/>
        <dbReference type="ChEBI" id="CHEBI:456216"/>
        <dbReference type="EC" id="2.7.1.30"/>
    </reaction>
</comment>
<dbReference type="GO" id="GO:0005739">
    <property type="term" value="C:mitochondrion"/>
    <property type="evidence" value="ECO:0007669"/>
    <property type="project" value="TreeGrafter"/>
</dbReference>
<evidence type="ECO:0000259" key="14">
    <source>
        <dbReference type="Pfam" id="PF02782"/>
    </source>
</evidence>
<dbReference type="GO" id="GO:0004370">
    <property type="term" value="F:glycerol kinase activity"/>
    <property type="evidence" value="ECO:0007669"/>
    <property type="project" value="UniProtKB-EC"/>
</dbReference>
<dbReference type="InterPro" id="IPR000577">
    <property type="entry name" value="Carb_kinase_FGGY"/>
</dbReference>
<evidence type="ECO:0000256" key="6">
    <source>
        <dbReference type="ARBA" id="ARBA00022777"/>
    </source>
</evidence>
<keyword evidence="8" id="KW-0067">ATP-binding</keyword>
<dbReference type="InterPro" id="IPR018484">
    <property type="entry name" value="FGGY_N"/>
</dbReference>
<dbReference type="GO" id="GO:0046167">
    <property type="term" value="P:glycerol-3-phosphate biosynthetic process"/>
    <property type="evidence" value="ECO:0007669"/>
    <property type="project" value="TreeGrafter"/>
</dbReference>
<proteinExistence type="inferred from homology"/>
<keyword evidence="6 12" id="KW-0418">Kinase</keyword>
<dbReference type="InterPro" id="IPR018483">
    <property type="entry name" value="Carb_kinase_FGGY_CS"/>
</dbReference>
<keyword evidence="7" id="KW-0319">Glycerol metabolism</keyword>
<dbReference type="InParanoid" id="A0A168KR97"/>
<evidence type="ECO:0000256" key="9">
    <source>
        <dbReference type="ARBA" id="ARBA00043149"/>
    </source>
</evidence>
<dbReference type="GO" id="GO:0019563">
    <property type="term" value="P:glycerol catabolic process"/>
    <property type="evidence" value="ECO:0007669"/>
    <property type="project" value="UniProtKB-UniPathway"/>
</dbReference>
<dbReference type="OrthoDB" id="5422795at2759"/>
<feature type="domain" description="Carbohydrate kinase FGGY C-terminal" evidence="14">
    <location>
        <begin position="269"/>
        <end position="458"/>
    </location>
</feature>
<dbReference type="Proteomes" id="UP000078561">
    <property type="component" value="Unassembled WGS sequence"/>
</dbReference>
<dbReference type="STRING" id="4829.A0A168KR97"/>
<comment type="similarity">
    <text evidence="2 12">Belongs to the FGGY kinase family.</text>
</comment>
<name>A0A168KR97_ABSGL</name>
<evidence type="ECO:0000256" key="8">
    <source>
        <dbReference type="ARBA" id="ARBA00022840"/>
    </source>
</evidence>
<keyword evidence="16" id="KW-1185">Reference proteome</keyword>
<dbReference type="InterPro" id="IPR042018">
    <property type="entry name" value="GK1-3_metazoan-type"/>
</dbReference>
<evidence type="ECO:0000256" key="7">
    <source>
        <dbReference type="ARBA" id="ARBA00022798"/>
    </source>
</evidence>
<sequence length="524" mass="58245">MPNNTYIGAIDQGTTTTRFLVFNDKGRLITSHQLDYEQIYPKPGWIEHDPYELLDTAIRCADEGCRKLGMMGRTLSHIKAIGITNQRETTIVWDRNTGEPLYNAIVWGDQRTSRMVEKLRRKQEKQGLDVQAISGLPIHNYFSAVKLRWMIKHVAKVKEAVKNKRAMFGTVDSWLIWNLTGGIQGGIHVTDVTNASRTLFMNLETCQWDERLLEFFGIPDHVLPKIVSSSDIYGEVKWGPLEGVAIAGCLGDQQAAFVGQQCFQKGEAKNTYGTGAFMVLNVGEKPVKSHNGLLSTVGYRFGDKPAMYALEGSIAVAGAAVNWMKNNLGVISSSDEINELARQVDDTGGVVFVPAFSGLFAPYWRNDSRGTLVGMTQYTNKCHIARATLESVCFSTQAIFTAMKEDSGVPLKVLKTDGGMSNSDILMQIQADILGIPVERPKMRETTALGVCFAAGCAVGIWKGVDDLIHLKYSAMDLDVFDPQSTEEERLYRLSLWDAALERSYNWTHVVAGEEDEDYDDDSH</sequence>
<dbReference type="Pfam" id="PF00370">
    <property type="entry name" value="FGGY_N"/>
    <property type="match status" value="1"/>
</dbReference>
<dbReference type="SUPFAM" id="SSF53067">
    <property type="entry name" value="Actin-like ATPase domain"/>
    <property type="match status" value="2"/>
</dbReference>
<dbReference type="NCBIfam" id="TIGR01311">
    <property type="entry name" value="glycerol_kin"/>
    <property type="match status" value="1"/>
</dbReference>
<dbReference type="FunFam" id="3.30.420.40:FF:000108">
    <property type="entry name" value="Glycerol kinase, glycosomal"/>
    <property type="match status" value="1"/>
</dbReference>
<dbReference type="UniPathway" id="UPA00618">
    <property type="reaction ID" value="UER00672"/>
</dbReference>
<dbReference type="PIRSF" id="PIRSF000538">
    <property type="entry name" value="GlpK"/>
    <property type="match status" value="1"/>
</dbReference>
<evidence type="ECO:0000256" key="11">
    <source>
        <dbReference type="ARBA" id="ARBA00071571"/>
    </source>
</evidence>
<dbReference type="OMA" id="FGTMESW"/>
<evidence type="ECO:0000313" key="15">
    <source>
        <dbReference type="EMBL" id="SAL95241.1"/>
    </source>
</evidence>
<dbReference type="GO" id="GO:0005524">
    <property type="term" value="F:ATP binding"/>
    <property type="evidence" value="ECO:0007669"/>
    <property type="project" value="UniProtKB-KW"/>
</dbReference>